<protein>
    <submittedName>
        <fullName evidence="7">Methyl-accepting chemotaxis protein</fullName>
    </submittedName>
</protein>
<gene>
    <name evidence="7" type="ORF">SAMN02745165_01314</name>
</gene>
<dbReference type="InterPro" id="IPR004089">
    <property type="entry name" value="MCPsignal_dom"/>
</dbReference>
<feature type="domain" description="Methyl-accepting transducer" evidence="5">
    <location>
        <begin position="153"/>
        <end position="389"/>
    </location>
</feature>
<evidence type="ECO:0000256" key="1">
    <source>
        <dbReference type="ARBA" id="ARBA00023224"/>
    </source>
</evidence>
<dbReference type="Gene3D" id="1.10.287.950">
    <property type="entry name" value="Methyl-accepting chemotaxis protein"/>
    <property type="match status" value="1"/>
</dbReference>
<dbReference type="SUPFAM" id="SSF58104">
    <property type="entry name" value="Methyl-accepting chemotaxis protein (MCP) signaling domain"/>
    <property type="match status" value="1"/>
</dbReference>
<dbReference type="Pfam" id="PF00672">
    <property type="entry name" value="HAMP"/>
    <property type="match status" value="1"/>
</dbReference>
<dbReference type="RefSeq" id="WP_072906971.1">
    <property type="nucleotide sequence ID" value="NZ_FQZT01000003.1"/>
</dbReference>
<sequence>MNFFVALYQGLESRFFNSLTKKLGGNFLFLVVLQVCIGIILWRNINKLENPAGATELLQQAAEVEAASGMLWLCFWLCLVSAVAMIIAFLFLRYMIVRPIRQLNRQLKEMTTDNADLSVELQANSHDELADLAESYNQFISRLRKTILTIRRMGMGIAVSSAKVVNSVDDSADKAANQGELANIIFLSSDEATRSINTISDNTQTISSSTSDSLENARNSYQSLQELRSDIGRMQRQISDHDSTIQQMGERSRDISKIIRTIQEISFQTGLLALNAAVEAARAGEAGRGFSVVAGEVKTLAEQASKSSEEIAMQLNSVMEMVETATKEAANINQYANETSAVAESSCQSFDALIQEFEQNHTRLTDINSSAQEVTGANATMHDNVGQIRDLSHHVHQQMQESTQVARDLQQNTEKMQQLVACFKTGSGPFEKVLAAAQEFQRQAAEQIGRLQQQGINVFDTNYQMIPGTEPAKYHTCYDRHFEQNFKQLYDHILQQVAGGAFALCVDSNGYGPTHNSKYAKPMTGDPQVDLLNSRDKRIFNDPTGLRSARNREEFLLQTYMRDTGDILSDLSMPIILNGQHWGAIRIGFDSLVMLQS</sequence>
<evidence type="ECO:0000313" key="7">
    <source>
        <dbReference type="EMBL" id="SHI97935.1"/>
    </source>
</evidence>
<dbReference type="OrthoDB" id="9791237at2"/>
<feature type="transmembrane region" description="Helical" evidence="4">
    <location>
        <begin position="23"/>
        <end position="42"/>
    </location>
</feature>
<feature type="domain" description="HAMP" evidence="6">
    <location>
        <begin position="94"/>
        <end position="148"/>
    </location>
</feature>
<dbReference type="EMBL" id="FQZT01000003">
    <property type="protein sequence ID" value="SHI97935.1"/>
    <property type="molecule type" value="Genomic_DNA"/>
</dbReference>
<keyword evidence="8" id="KW-1185">Reference proteome</keyword>
<keyword evidence="4" id="KW-1133">Transmembrane helix</keyword>
<dbReference type="AlphaFoldDB" id="A0A1M6FJS7"/>
<dbReference type="Gene3D" id="6.10.340.10">
    <property type="match status" value="1"/>
</dbReference>
<evidence type="ECO:0000256" key="3">
    <source>
        <dbReference type="PROSITE-ProRule" id="PRU00284"/>
    </source>
</evidence>
<comment type="similarity">
    <text evidence="2">Belongs to the methyl-accepting chemotaxis (MCP) protein family.</text>
</comment>
<dbReference type="SMART" id="SM00304">
    <property type="entry name" value="HAMP"/>
    <property type="match status" value="1"/>
</dbReference>
<name>A0A1M6FJS7_MALRU</name>
<evidence type="ECO:0000259" key="6">
    <source>
        <dbReference type="PROSITE" id="PS50885"/>
    </source>
</evidence>
<dbReference type="PROSITE" id="PS50885">
    <property type="entry name" value="HAMP"/>
    <property type="match status" value="1"/>
</dbReference>
<dbReference type="Pfam" id="PF00015">
    <property type="entry name" value="MCPsignal"/>
    <property type="match status" value="1"/>
</dbReference>
<dbReference type="PANTHER" id="PTHR32089:SF112">
    <property type="entry name" value="LYSOZYME-LIKE PROTEIN-RELATED"/>
    <property type="match status" value="1"/>
</dbReference>
<evidence type="ECO:0000313" key="8">
    <source>
        <dbReference type="Proteomes" id="UP000184171"/>
    </source>
</evidence>
<reference evidence="7 8" key="1">
    <citation type="submission" date="2016-11" db="EMBL/GenBank/DDBJ databases">
        <authorList>
            <person name="Jaros S."/>
            <person name="Januszkiewicz K."/>
            <person name="Wedrychowicz H."/>
        </authorList>
    </citation>
    <scope>NUCLEOTIDE SEQUENCE [LARGE SCALE GENOMIC DNA]</scope>
    <source>
        <strain evidence="7 8">DSM 5091</strain>
    </source>
</reference>
<accession>A0A1M6FJS7</accession>
<dbReference type="STRING" id="1122189.SAMN02745165_01314"/>
<feature type="transmembrane region" description="Helical" evidence="4">
    <location>
        <begin position="70"/>
        <end position="92"/>
    </location>
</feature>
<dbReference type="GO" id="GO:0007165">
    <property type="term" value="P:signal transduction"/>
    <property type="evidence" value="ECO:0007669"/>
    <property type="project" value="UniProtKB-KW"/>
</dbReference>
<dbReference type="PROSITE" id="PS50111">
    <property type="entry name" value="CHEMOTAXIS_TRANSDUC_2"/>
    <property type="match status" value="1"/>
</dbReference>
<dbReference type="GO" id="GO:0016020">
    <property type="term" value="C:membrane"/>
    <property type="evidence" value="ECO:0007669"/>
    <property type="project" value="InterPro"/>
</dbReference>
<evidence type="ECO:0000256" key="2">
    <source>
        <dbReference type="ARBA" id="ARBA00029447"/>
    </source>
</evidence>
<evidence type="ECO:0000256" key="4">
    <source>
        <dbReference type="SAM" id="Phobius"/>
    </source>
</evidence>
<keyword evidence="1 3" id="KW-0807">Transducer</keyword>
<keyword evidence="4" id="KW-0472">Membrane</keyword>
<evidence type="ECO:0000259" key="5">
    <source>
        <dbReference type="PROSITE" id="PS50111"/>
    </source>
</evidence>
<organism evidence="7 8">
    <name type="scientific">Malonomonas rubra DSM 5091</name>
    <dbReference type="NCBI Taxonomy" id="1122189"/>
    <lineage>
        <taxon>Bacteria</taxon>
        <taxon>Pseudomonadati</taxon>
        <taxon>Thermodesulfobacteriota</taxon>
        <taxon>Desulfuromonadia</taxon>
        <taxon>Desulfuromonadales</taxon>
        <taxon>Geopsychrobacteraceae</taxon>
        <taxon>Malonomonas</taxon>
    </lineage>
</organism>
<dbReference type="CDD" id="cd06225">
    <property type="entry name" value="HAMP"/>
    <property type="match status" value="1"/>
</dbReference>
<proteinExistence type="inferred from homology"/>
<dbReference type="SMART" id="SM00283">
    <property type="entry name" value="MA"/>
    <property type="match status" value="1"/>
</dbReference>
<keyword evidence="4" id="KW-0812">Transmembrane</keyword>
<dbReference type="Proteomes" id="UP000184171">
    <property type="component" value="Unassembled WGS sequence"/>
</dbReference>
<dbReference type="PANTHER" id="PTHR32089">
    <property type="entry name" value="METHYL-ACCEPTING CHEMOTAXIS PROTEIN MCPB"/>
    <property type="match status" value="1"/>
</dbReference>
<dbReference type="InterPro" id="IPR003660">
    <property type="entry name" value="HAMP_dom"/>
</dbReference>